<proteinExistence type="predicted"/>
<evidence type="ECO:0000313" key="1">
    <source>
        <dbReference type="Proteomes" id="UP000504604"/>
    </source>
</evidence>
<dbReference type="RefSeq" id="XP_011100860.1">
    <property type="nucleotide sequence ID" value="XM_011102558.1"/>
</dbReference>
<dbReference type="GeneID" id="105178973"/>
<name>A0A6I9UH02_SESIN</name>
<evidence type="ECO:0000313" key="2">
    <source>
        <dbReference type="RefSeq" id="XP_011100860.1"/>
    </source>
</evidence>
<reference evidence="2" key="1">
    <citation type="submission" date="2025-08" db="UniProtKB">
        <authorList>
            <consortium name="RefSeq"/>
        </authorList>
    </citation>
    <scope>IDENTIFICATION</scope>
</reference>
<dbReference type="OrthoDB" id="1934719at2759"/>
<sequence>MVIYGDRQQQYGGMFRFDNYLARSPEFIPSVRNIWQHNIVGTPMYAVARKLKALKPIFREQRRNKGDLSHNVQMAKGFLEAAQVLVSLRRRDELFIQLEHCCRLVLAKATKLEQIMLQQRAKMQWMKGGDQCSRVFFQKITQRRSSRRIFQINDDQGSTHTGPEEVINQFVTYSQNLLGGDRRRSIIDIRFFRPWARHILSNEESTALLLPFTPADVKQAVFDIAEDKAPGPDGYSSGFFKAAWPIVGQEVT</sequence>
<dbReference type="Proteomes" id="UP000504604">
    <property type="component" value="Unplaced"/>
</dbReference>
<dbReference type="AlphaFoldDB" id="A0A6I9UH02"/>
<gene>
    <name evidence="2" type="primary">LOC105178973</name>
</gene>
<dbReference type="InParanoid" id="A0A6I9UH02"/>
<protein>
    <submittedName>
        <fullName evidence="2">Uncharacterized protein LOC105178973</fullName>
    </submittedName>
</protein>
<accession>A0A6I9UH02</accession>
<dbReference type="KEGG" id="sind:105178973"/>
<keyword evidence="1" id="KW-1185">Reference proteome</keyword>
<organism evidence="1 2">
    <name type="scientific">Sesamum indicum</name>
    <name type="common">Oriental sesame</name>
    <name type="synonym">Sesamum orientale</name>
    <dbReference type="NCBI Taxonomy" id="4182"/>
    <lineage>
        <taxon>Eukaryota</taxon>
        <taxon>Viridiplantae</taxon>
        <taxon>Streptophyta</taxon>
        <taxon>Embryophyta</taxon>
        <taxon>Tracheophyta</taxon>
        <taxon>Spermatophyta</taxon>
        <taxon>Magnoliopsida</taxon>
        <taxon>eudicotyledons</taxon>
        <taxon>Gunneridae</taxon>
        <taxon>Pentapetalae</taxon>
        <taxon>asterids</taxon>
        <taxon>lamiids</taxon>
        <taxon>Lamiales</taxon>
        <taxon>Pedaliaceae</taxon>
        <taxon>Sesamum</taxon>
    </lineage>
</organism>